<dbReference type="InterPro" id="IPR027911">
    <property type="entry name" value="DUF4604"/>
</dbReference>
<gene>
    <name evidence="3" type="ORF">GLAREA_00960</name>
</gene>
<organism evidence="3 4">
    <name type="scientific">Glarea lozoyensis (strain ATCC 20868 / MF5171)</name>
    <dbReference type="NCBI Taxonomy" id="1116229"/>
    <lineage>
        <taxon>Eukaryota</taxon>
        <taxon>Fungi</taxon>
        <taxon>Dikarya</taxon>
        <taxon>Ascomycota</taxon>
        <taxon>Pezizomycotina</taxon>
        <taxon>Leotiomycetes</taxon>
        <taxon>Helotiales</taxon>
        <taxon>Helotiaceae</taxon>
        <taxon>Glarea</taxon>
    </lineage>
</organism>
<proteinExistence type="predicted"/>
<feature type="compositionally biased region" description="Acidic residues" evidence="1">
    <location>
        <begin position="88"/>
        <end position="99"/>
    </location>
</feature>
<sequence length="181" mass="20105">MSTPKITPKNLSYNTSLPPFLARLQANNANTSGRHEYTIARAKKNRTDEEIADDEPVYFNEETGETLTMGEWEEREKDGEEEKPNVEETLDEEKEEDTQELVKAKEEKVATIGATKKRKVGKVIGGSEDEGEAYVKAKKHVTGKADDTKSEKKTIGDSGAKKPATAKKKAKKVKLSFGDDE</sequence>
<dbReference type="EMBL" id="KE145367">
    <property type="protein sequence ID" value="EPE29800.1"/>
    <property type="molecule type" value="Genomic_DNA"/>
</dbReference>
<dbReference type="Proteomes" id="UP000016922">
    <property type="component" value="Unassembled WGS sequence"/>
</dbReference>
<feature type="region of interest" description="Disordered" evidence="1">
    <location>
        <begin position="40"/>
        <end position="102"/>
    </location>
</feature>
<evidence type="ECO:0000313" key="3">
    <source>
        <dbReference type="EMBL" id="EPE29800.1"/>
    </source>
</evidence>
<feature type="compositionally biased region" description="Basic residues" evidence="1">
    <location>
        <begin position="164"/>
        <end position="174"/>
    </location>
</feature>
<name>S3CW14_GLAL2</name>
<feature type="compositionally biased region" description="Basic and acidic residues" evidence="1">
    <location>
        <begin position="143"/>
        <end position="155"/>
    </location>
</feature>
<dbReference type="Pfam" id="PF15377">
    <property type="entry name" value="DUF4604"/>
    <property type="match status" value="1"/>
</dbReference>
<dbReference type="eggNOG" id="ENOG502SF2G">
    <property type="taxonomic scope" value="Eukaryota"/>
</dbReference>
<feature type="region of interest" description="Disordered" evidence="1">
    <location>
        <begin position="127"/>
        <end position="181"/>
    </location>
</feature>
<evidence type="ECO:0000313" key="4">
    <source>
        <dbReference type="Proteomes" id="UP000016922"/>
    </source>
</evidence>
<dbReference type="KEGG" id="glz:GLAREA_00960"/>
<keyword evidence="4" id="KW-1185">Reference proteome</keyword>
<dbReference type="AlphaFoldDB" id="S3CW14"/>
<dbReference type="OMA" id="HPIARNK"/>
<dbReference type="OrthoDB" id="5388322at2759"/>
<dbReference type="GeneID" id="19460018"/>
<dbReference type="HOGENOM" id="CLU_096170_0_0_1"/>
<evidence type="ECO:0000256" key="1">
    <source>
        <dbReference type="SAM" id="MobiDB-lite"/>
    </source>
</evidence>
<reference evidence="3 4" key="1">
    <citation type="journal article" date="2013" name="BMC Genomics">
        <title>Genomics-driven discovery of the pneumocandin biosynthetic gene cluster in the fungus Glarea lozoyensis.</title>
        <authorList>
            <person name="Chen L."/>
            <person name="Yue Q."/>
            <person name="Zhang X."/>
            <person name="Xiang M."/>
            <person name="Wang C."/>
            <person name="Li S."/>
            <person name="Che Y."/>
            <person name="Ortiz-Lopez F.J."/>
            <person name="Bills G.F."/>
            <person name="Liu X."/>
            <person name="An Z."/>
        </authorList>
    </citation>
    <scope>NUCLEOTIDE SEQUENCE [LARGE SCALE GENOMIC DNA]</scope>
    <source>
        <strain evidence="4">ATCC 20868 / MF5171</strain>
    </source>
</reference>
<dbReference type="RefSeq" id="XP_008083909.1">
    <property type="nucleotide sequence ID" value="XM_008085718.1"/>
</dbReference>
<accession>S3CW14</accession>
<evidence type="ECO:0000259" key="2">
    <source>
        <dbReference type="Pfam" id="PF15377"/>
    </source>
</evidence>
<feature type="compositionally biased region" description="Basic and acidic residues" evidence="1">
    <location>
        <begin position="72"/>
        <end position="86"/>
    </location>
</feature>
<feature type="domain" description="DUF4604" evidence="2">
    <location>
        <begin position="9"/>
        <end position="181"/>
    </location>
</feature>
<protein>
    <recommendedName>
        <fullName evidence="2">DUF4604 domain-containing protein</fullName>
    </recommendedName>
</protein>